<organism evidence="2 3">
    <name type="scientific">Brassica napus</name>
    <name type="common">Rape</name>
    <dbReference type="NCBI Taxonomy" id="3708"/>
    <lineage>
        <taxon>Eukaryota</taxon>
        <taxon>Viridiplantae</taxon>
        <taxon>Streptophyta</taxon>
        <taxon>Embryophyta</taxon>
        <taxon>Tracheophyta</taxon>
        <taxon>Spermatophyta</taxon>
        <taxon>Magnoliopsida</taxon>
        <taxon>eudicotyledons</taxon>
        <taxon>Gunneridae</taxon>
        <taxon>Pentapetalae</taxon>
        <taxon>rosids</taxon>
        <taxon>malvids</taxon>
        <taxon>Brassicales</taxon>
        <taxon>Brassicaceae</taxon>
        <taxon>Brassiceae</taxon>
        <taxon>Brassica</taxon>
    </lineage>
</organism>
<dbReference type="Proteomes" id="UP000824890">
    <property type="component" value="Unassembled WGS sequence"/>
</dbReference>
<accession>A0ABQ7WXK0</accession>
<evidence type="ECO:0000256" key="1">
    <source>
        <dbReference type="SAM" id="MobiDB-lite"/>
    </source>
</evidence>
<keyword evidence="3" id="KW-1185">Reference proteome</keyword>
<feature type="region of interest" description="Disordered" evidence="1">
    <location>
        <begin position="1"/>
        <end position="31"/>
    </location>
</feature>
<protein>
    <submittedName>
        <fullName evidence="2">Uncharacterized protein</fullName>
    </submittedName>
</protein>
<evidence type="ECO:0000313" key="2">
    <source>
        <dbReference type="EMBL" id="KAH0842701.1"/>
    </source>
</evidence>
<feature type="region of interest" description="Disordered" evidence="1">
    <location>
        <begin position="40"/>
        <end position="59"/>
    </location>
</feature>
<comment type="caution">
    <text evidence="2">The sequence shown here is derived from an EMBL/GenBank/DDBJ whole genome shotgun (WGS) entry which is preliminary data.</text>
</comment>
<sequence>MTTTRLLLRRNSKPSDLFRPSSSSSSPSCSLSRTRILKCSLGGQNQKPPIKDKDRKSSVEVKAYVPTSEIVIKKD</sequence>
<evidence type="ECO:0000313" key="3">
    <source>
        <dbReference type="Proteomes" id="UP000824890"/>
    </source>
</evidence>
<proteinExistence type="predicted"/>
<feature type="compositionally biased region" description="Low complexity" evidence="1">
    <location>
        <begin position="14"/>
        <end position="31"/>
    </location>
</feature>
<feature type="compositionally biased region" description="Basic and acidic residues" evidence="1">
    <location>
        <begin position="49"/>
        <end position="59"/>
    </location>
</feature>
<gene>
    <name evidence="2" type="ORF">HID58_092111</name>
</gene>
<dbReference type="EMBL" id="JAGKQM010002930">
    <property type="protein sequence ID" value="KAH0842701.1"/>
    <property type="molecule type" value="Genomic_DNA"/>
</dbReference>
<name>A0ABQ7WXK0_BRANA</name>
<reference evidence="2 3" key="1">
    <citation type="submission" date="2021-05" db="EMBL/GenBank/DDBJ databases">
        <title>Genome Assembly of Synthetic Allotetraploid Brassica napus Reveals Homoeologous Exchanges between Subgenomes.</title>
        <authorList>
            <person name="Davis J.T."/>
        </authorList>
    </citation>
    <scope>NUCLEOTIDE SEQUENCE [LARGE SCALE GENOMIC DNA]</scope>
    <source>
        <strain evidence="3">cv. Da-Ae</strain>
        <tissue evidence="2">Seedling</tissue>
    </source>
</reference>